<evidence type="ECO:0000256" key="2">
    <source>
        <dbReference type="SAM" id="SignalP"/>
    </source>
</evidence>
<feature type="chain" id="PRO_5017435778" evidence="2">
    <location>
        <begin position="26"/>
        <end position="127"/>
    </location>
</feature>
<keyword evidence="1 2" id="KW-0732">Signal</keyword>
<protein>
    <submittedName>
        <fullName evidence="3">DUF2541 family protein</fullName>
    </submittedName>
</protein>
<organism evidence="3 4">
    <name type="scientific">Vibrio sinensis</name>
    <dbReference type="NCBI Taxonomy" id="2302434"/>
    <lineage>
        <taxon>Bacteria</taxon>
        <taxon>Pseudomonadati</taxon>
        <taxon>Pseudomonadota</taxon>
        <taxon>Gammaproteobacteria</taxon>
        <taxon>Vibrionales</taxon>
        <taxon>Vibrionaceae</taxon>
        <taxon>Vibrio</taxon>
    </lineage>
</organism>
<dbReference type="Pfam" id="PF10807">
    <property type="entry name" value="DUF2541"/>
    <property type="match status" value="1"/>
</dbReference>
<name>A0A3A6RF58_9VIBR</name>
<feature type="signal peptide" evidence="2">
    <location>
        <begin position="1"/>
        <end position="25"/>
    </location>
</feature>
<evidence type="ECO:0000256" key="1">
    <source>
        <dbReference type="ARBA" id="ARBA00022729"/>
    </source>
</evidence>
<evidence type="ECO:0000313" key="3">
    <source>
        <dbReference type="EMBL" id="RJX75792.1"/>
    </source>
</evidence>
<accession>A0A3A6RF58</accession>
<proteinExistence type="predicted"/>
<keyword evidence="4" id="KW-1185">Reference proteome</keyword>
<dbReference type="InterPro" id="IPR020240">
    <property type="entry name" value="UPF0412_YaaI"/>
</dbReference>
<comment type="caution">
    <text evidence="3">The sequence shown here is derived from an EMBL/GenBank/DDBJ whole genome shotgun (WGS) entry which is preliminary data.</text>
</comment>
<dbReference type="RefSeq" id="WP_120029542.1">
    <property type="nucleotide sequence ID" value="NZ_QVMU01000001.1"/>
</dbReference>
<reference evidence="3 4" key="1">
    <citation type="submission" date="2018-08" db="EMBL/GenBank/DDBJ databases">
        <title>Vibrio isolated from the Eastern China Marginal Seas.</title>
        <authorList>
            <person name="Li Y."/>
        </authorList>
    </citation>
    <scope>NUCLEOTIDE SEQUENCE [LARGE SCALE GENOMIC DNA]</scope>
    <source>
        <strain evidence="3 4">BEI233</strain>
    </source>
</reference>
<sequence>MNSKKLLASFCLFLGFLGAAPAVQADDDITLGRTILLGDNDNGAKIPLIMCRRVDAIQVRADRDLYLKKVEVTFKNGDTKKINFYRSLREDERTDWRKFAYKRCVKKIEVFGRSKNSSAGVRVYGRK</sequence>
<dbReference type="AlphaFoldDB" id="A0A3A6RF58"/>
<gene>
    <name evidence="3" type="ORF">DZ860_02390</name>
</gene>
<dbReference type="EMBL" id="QVMU01000001">
    <property type="protein sequence ID" value="RJX75792.1"/>
    <property type="molecule type" value="Genomic_DNA"/>
</dbReference>
<evidence type="ECO:0000313" key="4">
    <source>
        <dbReference type="Proteomes" id="UP000273252"/>
    </source>
</evidence>
<dbReference type="OrthoDB" id="5592350at2"/>
<dbReference type="Proteomes" id="UP000273252">
    <property type="component" value="Unassembled WGS sequence"/>
</dbReference>